<dbReference type="OrthoDB" id="3269480at2759"/>
<sequence length="859" mass="91895">MNPSNHPAPPYSARSYTTTSVSPNAFYGMHINASLPGSNISSGPGINGSGPSRIPAIPSSRANSSPTSFYPPHLAQISQVSPLVPTRPTLGGVPPVPQSLMPGGGARNQRVSNSNHTFESALFFQTSGPLASPSILPTSLSQHVYAQQASVPNYTRPVLPPKPQIQAPLSGIASITERGPPKLPPKDFAVHDSVPQSAITASAGSHRPEKDVLVTRVLELSLKDSGPVKQREEEEEDEVLARVLAESMASFRESNGQDSAFAAEKRSSSPECSIESGTGTMKEPLSALSASSSSPSILSSFSATRSDCAETQTPATSSCSHTDDSYSSSNPCATVAETVDVGGLNKEMQRILLEEEGRRRQLEADEEFARSIARSEASSMATTTQLQIPSQESRLSIASAPPSMPSALPPVYDDVIRNDRPLTVHTYTPQSNRTLPEPNQSSPNRPMSPGQSMLGRSSASYSAGSGYSQNTSVDRLGRSTSAQATMPGTGSYAAPHRPSLPTHNSLPLPNTQQSFITPSGSPSTPKPRPRLAVEVSPSQRSESDPGPSRTSNNGYLSTNEDQDSMLSPISPASASERDKGSLVTTGSPSSAPLIEEELLFGVSIGFNSPSMMRNLEIMKNPIPNIITLPTGKCLPLHIQAPNWKQLLKLLTRLSESRIEPTVEALASTKTDIKLRTVVQFMKVHHTSNEWRTIIYLTIDTSVPSTVPNSHKYTNGDVNTLPYSYTISPVPPLLRGGGGDSNLSRCFTVPATPNIPYPTLPLSLPDFAMYLHAVLENSRRASNDSSGGLRKLAKMVDSFYPNTSNAAEGLGPESDGPDRRSVGGFFRRALGRGDRNNRNQGGGNLDTFEFITPFRIDEYR</sequence>
<feature type="region of interest" description="Disordered" evidence="1">
    <location>
        <begin position="803"/>
        <end position="843"/>
    </location>
</feature>
<feature type="compositionally biased region" description="Low complexity" evidence="1">
    <location>
        <begin position="457"/>
        <end position="468"/>
    </location>
</feature>
<feature type="compositionally biased region" description="Low complexity" evidence="1">
    <location>
        <begin position="37"/>
        <end position="52"/>
    </location>
</feature>
<feature type="region of interest" description="Disordered" evidence="1">
    <location>
        <begin position="251"/>
        <end position="293"/>
    </location>
</feature>
<feature type="region of interest" description="Disordered" evidence="1">
    <location>
        <begin position="373"/>
        <end position="589"/>
    </location>
</feature>
<keyword evidence="3" id="KW-1185">Reference proteome</keyword>
<feature type="compositionally biased region" description="Polar residues" evidence="1">
    <location>
        <begin position="548"/>
        <end position="573"/>
    </location>
</feature>
<gene>
    <name evidence="2" type="ORF">PNOK_0363000</name>
</gene>
<dbReference type="Proteomes" id="UP000217199">
    <property type="component" value="Unassembled WGS sequence"/>
</dbReference>
<feature type="region of interest" description="Disordered" evidence="1">
    <location>
        <begin position="37"/>
        <end position="72"/>
    </location>
</feature>
<proteinExistence type="predicted"/>
<dbReference type="AlphaFoldDB" id="A0A286UN29"/>
<reference evidence="2 3" key="1">
    <citation type="journal article" date="2017" name="Mol. Ecol.">
        <title>Comparative and population genomic landscape of Phellinus noxius: A hypervariable fungus causing root rot in trees.</title>
        <authorList>
            <person name="Chung C.L."/>
            <person name="Lee T.J."/>
            <person name="Akiba M."/>
            <person name="Lee H.H."/>
            <person name="Kuo T.H."/>
            <person name="Liu D."/>
            <person name="Ke H.M."/>
            <person name="Yokoi T."/>
            <person name="Roa M.B."/>
            <person name="Lu M.J."/>
            <person name="Chang Y.Y."/>
            <person name="Ann P.J."/>
            <person name="Tsai J.N."/>
            <person name="Chen C.Y."/>
            <person name="Tzean S.S."/>
            <person name="Ota Y."/>
            <person name="Hattori T."/>
            <person name="Sahashi N."/>
            <person name="Liou R.F."/>
            <person name="Kikuchi T."/>
            <person name="Tsai I.J."/>
        </authorList>
    </citation>
    <scope>NUCLEOTIDE SEQUENCE [LARGE SCALE GENOMIC DNA]</scope>
    <source>
        <strain evidence="2 3">FFPRI411160</strain>
    </source>
</reference>
<dbReference type="EMBL" id="NBII01000003">
    <property type="protein sequence ID" value="PAV21003.1"/>
    <property type="molecule type" value="Genomic_DNA"/>
</dbReference>
<evidence type="ECO:0000256" key="1">
    <source>
        <dbReference type="SAM" id="MobiDB-lite"/>
    </source>
</evidence>
<feature type="region of interest" description="Disordered" evidence="1">
    <location>
        <begin position="311"/>
        <end position="330"/>
    </location>
</feature>
<feature type="compositionally biased region" description="Low complexity" evidence="1">
    <location>
        <begin position="316"/>
        <end position="329"/>
    </location>
</feature>
<dbReference type="STRING" id="2282107.A0A286UN29"/>
<name>A0A286UN29_9AGAM</name>
<feature type="region of interest" description="Disordered" evidence="1">
    <location>
        <begin position="85"/>
        <end position="111"/>
    </location>
</feature>
<evidence type="ECO:0000313" key="2">
    <source>
        <dbReference type="EMBL" id="PAV21003.1"/>
    </source>
</evidence>
<accession>A0A286UN29</accession>
<protein>
    <submittedName>
        <fullName evidence="2">Uncharacterized protein</fullName>
    </submittedName>
</protein>
<feature type="compositionally biased region" description="Polar residues" evidence="1">
    <location>
        <begin position="425"/>
        <end position="455"/>
    </location>
</feature>
<feature type="compositionally biased region" description="Polar residues" evidence="1">
    <location>
        <begin position="469"/>
        <end position="488"/>
    </location>
</feature>
<organism evidence="2 3">
    <name type="scientific">Pyrrhoderma noxium</name>
    <dbReference type="NCBI Taxonomy" id="2282107"/>
    <lineage>
        <taxon>Eukaryota</taxon>
        <taxon>Fungi</taxon>
        <taxon>Dikarya</taxon>
        <taxon>Basidiomycota</taxon>
        <taxon>Agaricomycotina</taxon>
        <taxon>Agaricomycetes</taxon>
        <taxon>Hymenochaetales</taxon>
        <taxon>Hymenochaetaceae</taxon>
        <taxon>Pyrrhoderma</taxon>
    </lineage>
</organism>
<comment type="caution">
    <text evidence="2">The sequence shown here is derived from an EMBL/GenBank/DDBJ whole genome shotgun (WGS) entry which is preliminary data.</text>
</comment>
<dbReference type="InParanoid" id="A0A286UN29"/>
<evidence type="ECO:0000313" key="3">
    <source>
        <dbReference type="Proteomes" id="UP000217199"/>
    </source>
</evidence>
<feature type="compositionally biased region" description="Polar residues" evidence="1">
    <location>
        <begin position="501"/>
        <end position="523"/>
    </location>
</feature>
<feature type="compositionally biased region" description="Polar residues" evidence="1">
    <location>
        <begin position="376"/>
        <end position="396"/>
    </location>
</feature>
<feature type="compositionally biased region" description="Polar residues" evidence="1">
    <location>
        <begin position="269"/>
        <end position="279"/>
    </location>
</feature>